<proteinExistence type="predicted"/>
<evidence type="ECO:0000313" key="1">
    <source>
        <dbReference type="EMBL" id="KAH7655247.1"/>
    </source>
</evidence>
<dbReference type="EMBL" id="CM037029">
    <property type="protein sequence ID" value="KAH7655247.1"/>
    <property type="molecule type" value="Genomic_DNA"/>
</dbReference>
<reference evidence="2" key="1">
    <citation type="journal article" date="2022" name="Nat. Commun.">
        <title>Chromosome evolution and the genetic basis of agronomically important traits in greater yam.</title>
        <authorList>
            <person name="Bredeson J.V."/>
            <person name="Lyons J.B."/>
            <person name="Oniyinde I.O."/>
            <person name="Okereke N.R."/>
            <person name="Kolade O."/>
            <person name="Nnabue I."/>
            <person name="Nwadili C.O."/>
            <person name="Hribova E."/>
            <person name="Parker M."/>
            <person name="Nwogha J."/>
            <person name="Shu S."/>
            <person name="Carlson J."/>
            <person name="Kariba R."/>
            <person name="Muthemba S."/>
            <person name="Knop K."/>
            <person name="Barton G.J."/>
            <person name="Sherwood A.V."/>
            <person name="Lopez-Montes A."/>
            <person name="Asiedu R."/>
            <person name="Jamnadass R."/>
            <person name="Muchugi A."/>
            <person name="Goodstein D."/>
            <person name="Egesi C.N."/>
            <person name="Featherston J."/>
            <person name="Asfaw A."/>
            <person name="Simpson G.G."/>
            <person name="Dolezel J."/>
            <person name="Hendre P.S."/>
            <person name="Van Deynze A."/>
            <person name="Kumar P.L."/>
            <person name="Obidiegwu J.E."/>
            <person name="Bhattacharjee R."/>
            <person name="Rokhsar D.S."/>
        </authorList>
    </citation>
    <scope>NUCLEOTIDE SEQUENCE [LARGE SCALE GENOMIC DNA]</scope>
    <source>
        <strain evidence="2">cv. TDa95/00328</strain>
    </source>
</reference>
<dbReference type="Proteomes" id="UP000827976">
    <property type="component" value="Chromosome 19"/>
</dbReference>
<keyword evidence="2" id="KW-1185">Reference proteome</keyword>
<gene>
    <name evidence="1" type="ORF">IHE45_19G193100</name>
</gene>
<sequence length="511" mass="58414">MRRHGWQLPLHPLQMVGVVVFSFLVICFYVFLGPFLGNRIATNTVLTLFSFIAFSTALLFVRCTAIDPSDRTYRDKKRKAGKNGGMGRSRKLNYKFIIYQIAVRFIRKMEYWILRSCIRRRYLDPWRAAAPPIEPLLPFPLVSTDDAIAPHLKDNDISFCPLCDFEVKLHSKHCRSCDRCVDGFDHHCRWLNNCIGKRNYTTFILLLVFILLMLVIEGGTAIAIFVRCFADREGIASEIKQNLHTKMPRGVLIAISVLLAMLTAYTCAALGQLFFFHVVLIRKGMRTYDYILAMREESQSFDPFDDLDLSSDDDESVDLDLPEKPSFFSRFLCVRREKDPITRRLSIKIDSNPPPNTHKKTRIDPWRLIMMSKEKAVIAVERARETIIRQKTTTTAAPPPGGLSLSPMKPIPSEAKGPLMTNKAERKNTAAATEMTPVVAQKCWFPGSPRGWFSSPRRRFSGSPSPKQQKYKNNFDLKLTEVSRELETYISKQVLCSVLQKGKEDEASTPR</sequence>
<dbReference type="EC" id="2.3.1.225" evidence="1"/>
<name>A0ACB7U4M1_DIOAL</name>
<organism evidence="1 2">
    <name type="scientific">Dioscorea alata</name>
    <name type="common">Purple yam</name>
    <dbReference type="NCBI Taxonomy" id="55571"/>
    <lineage>
        <taxon>Eukaryota</taxon>
        <taxon>Viridiplantae</taxon>
        <taxon>Streptophyta</taxon>
        <taxon>Embryophyta</taxon>
        <taxon>Tracheophyta</taxon>
        <taxon>Spermatophyta</taxon>
        <taxon>Magnoliopsida</taxon>
        <taxon>Liliopsida</taxon>
        <taxon>Dioscoreales</taxon>
        <taxon>Dioscoreaceae</taxon>
        <taxon>Dioscorea</taxon>
    </lineage>
</organism>
<keyword evidence="1" id="KW-0808">Transferase</keyword>
<evidence type="ECO:0000313" key="2">
    <source>
        <dbReference type="Proteomes" id="UP000827976"/>
    </source>
</evidence>
<keyword evidence="1" id="KW-0012">Acyltransferase</keyword>
<comment type="caution">
    <text evidence="1">The sequence shown here is derived from an EMBL/GenBank/DDBJ whole genome shotgun (WGS) entry which is preliminary data.</text>
</comment>
<protein>
    <submittedName>
        <fullName evidence="1">Palmitoyltransferase protein</fullName>
        <ecNumber evidence="1">2.3.1.225</ecNumber>
    </submittedName>
</protein>
<accession>A0ACB7U4M1</accession>